<evidence type="ECO:0000313" key="4">
    <source>
        <dbReference type="RefSeq" id="XP_022245798.1"/>
    </source>
</evidence>
<proteinExistence type="inferred from homology"/>
<dbReference type="InterPro" id="IPR008826">
    <property type="entry name" value="Se-bd"/>
</dbReference>
<sequence length="477" mass="54031">MLPKCQIFAGCGKGPGYKSPLEAMEGPREKILYVVCIQPDSYRSGKPDYLATVDIDPDSSTYCKVISKLHMTHVGDELHHTGWNACSSCYCDPTKSRNRLILPSLNSDRIYIVDVGTDPKQPELFKVIEPMEVHTKGRTSAPHTVHCLASGEVMISCMGDPEGNAKGSFILLHGEEFFVKGTWQQEENCTEFGYDYWYQPRHNVMISSAWGAPNAFRKGFHLEDVARGDYGTCLTVWNWKERKQIQKLDFGTEGIMPLEIRFLHDPDASEGFVGCGLSANVFRFFKKEDELWDFEKVIDIPPKTVDNWLLPSMPGIITDILISLDDRFLYFSNWTYGDIRQYDITSTRNPKLVGQIFLGGSICKNEKVFVTDDQELKEQPLRPRIKGKPVRGGPQMLQLSLDGKRLYVTEGSYNLWFFYPTMLLHGSMILQIDVDTEKGGLTLNPDFLVDFGEDPDGPVLAHEMRYPGGDCTSDIWI</sequence>
<dbReference type="Pfam" id="PF05694">
    <property type="entry name" value="SBP56"/>
    <property type="match status" value="1"/>
</dbReference>
<dbReference type="SUPFAM" id="SSF75011">
    <property type="entry name" value="3-carboxy-cis,cis-mucoante lactonizing enzyme"/>
    <property type="match status" value="1"/>
</dbReference>
<organism evidence="3 4">
    <name type="scientific">Limulus polyphemus</name>
    <name type="common">Atlantic horseshoe crab</name>
    <dbReference type="NCBI Taxonomy" id="6850"/>
    <lineage>
        <taxon>Eukaryota</taxon>
        <taxon>Metazoa</taxon>
        <taxon>Ecdysozoa</taxon>
        <taxon>Arthropoda</taxon>
        <taxon>Chelicerata</taxon>
        <taxon>Merostomata</taxon>
        <taxon>Xiphosura</taxon>
        <taxon>Limulidae</taxon>
        <taxon>Limulus</taxon>
    </lineage>
</organism>
<dbReference type="PANTHER" id="PTHR23300:SF0">
    <property type="entry name" value="METHANETHIOL OXIDASE"/>
    <property type="match status" value="1"/>
</dbReference>
<reference evidence="4" key="1">
    <citation type="submission" date="2025-08" db="UniProtKB">
        <authorList>
            <consortium name="RefSeq"/>
        </authorList>
    </citation>
    <scope>IDENTIFICATION</scope>
    <source>
        <tissue evidence="4">Muscle</tissue>
    </source>
</reference>
<evidence type="ECO:0000313" key="3">
    <source>
        <dbReference type="Proteomes" id="UP000694941"/>
    </source>
</evidence>
<comment type="similarity">
    <text evidence="1">Belongs to the selenium-binding protein family.</text>
</comment>
<evidence type="ECO:0000256" key="2">
    <source>
        <dbReference type="ARBA" id="ARBA00023266"/>
    </source>
</evidence>
<accession>A0ABM1SQ92</accession>
<dbReference type="GeneID" id="106462760"/>
<dbReference type="Proteomes" id="UP000694941">
    <property type="component" value="Unplaced"/>
</dbReference>
<dbReference type="PANTHER" id="PTHR23300">
    <property type="entry name" value="METHANETHIOL OXIDASE"/>
    <property type="match status" value="1"/>
</dbReference>
<name>A0ABM1SQ92_LIMPO</name>
<protein>
    <submittedName>
        <fullName evidence="4">Selenium-binding protein 1-B-like</fullName>
    </submittedName>
</protein>
<keyword evidence="3" id="KW-1185">Reference proteome</keyword>
<keyword evidence="2" id="KW-0711">Selenium</keyword>
<evidence type="ECO:0000256" key="1">
    <source>
        <dbReference type="ARBA" id="ARBA00005606"/>
    </source>
</evidence>
<gene>
    <name evidence="4" type="primary">LOC106462760</name>
</gene>
<dbReference type="RefSeq" id="XP_022245798.1">
    <property type="nucleotide sequence ID" value="XM_022390090.1"/>
</dbReference>